<dbReference type="GO" id="GO:0005829">
    <property type="term" value="C:cytosol"/>
    <property type="evidence" value="ECO:0007669"/>
    <property type="project" value="TreeGrafter"/>
</dbReference>
<keyword evidence="9" id="KW-1185">Reference proteome</keyword>
<sequence length="372" mass="42192">MDFIHKIMNIIVPPIDLIMLSLFSTNISALQASPLHHKIHIQRRCGWKSNTHYRGVLWRWRGLFKTSLLFCMVLFFSFSHACVYTVVLKHLAYEYARRGARLALVARRENRLREVACTAYQLGSPEVIVIRADVSRVEDCKRFVDPCICFIIIIFFPSYINIVGLKNNVLWVFMLAVDHLVNNAGVAPVCMFESITDITNLAPTMDIYFWGSVYATYFAVPHLKKSKGKIMPIASAAAWLPEPRLGFYNASKAAVISFYETLRVEFGKDIGLTIVTPGLIGSEMTRGKFLSKEGGMVVDPDMRDVLVSIMPIAPVRECAKAIVDGACRGEKYLTQPAWVRVAFFWKAFCPEILEWSNRLLQKEIHLARSSSN</sequence>
<feature type="transmembrane region" description="Helical" evidence="7">
    <location>
        <begin position="7"/>
        <end position="27"/>
    </location>
</feature>
<dbReference type="InterPro" id="IPR002347">
    <property type="entry name" value="SDR_fam"/>
</dbReference>
<proteinExistence type="inferred from homology"/>
<evidence type="ECO:0000256" key="7">
    <source>
        <dbReference type="SAM" id="Phobius"/>
    </source>
</evidence>
<dbReference type="PROSITE" id="PS00061">
    <property type="entry name" value="ADH_SHORT"/>
    <property type="match status" value="1"/>
</dbReference>
<comment type="similarity">
    <text evidence="2 6">Belongs to the short-chain dehydrogenases/reductases (SDR) family.</text>
</comment>
<evidence type="ECO:0000256" key="6">
    <source>
        <dbReference type="RuleBase" id="RU000363"/>
    </source>
</evidence>
<evidence type="ECO:0000313" key="8">
    <source>
        <dbReference type="EMBL" id="KAE8123844.1"/>
    </source>
</evidence>
<evidence type="ECO:0000256" key="2">
    <source>
        <dbReference type="ARBA" id="ARBA00006484"/>
    </source>
</evidence>
<keyword evidence="3" id="KW-0521">NADP</keyword>
<dbReference type="PRINTS" id="PR00081">
    <property type="entry name" value="GDHRDH"/>
</dbReference>
<feature type="transmembrane region" description="Helical" evidence="7">
    <location>
        <begin position="67"/>
        <end position="88"/>
    </location>
</feature>
<dbReference type="InterPro" id="IPR036291">
    <property type="entry name" value="NAD(P)-bd_dom_sf"/>
</dbReference>
<gene>
    <name evidence="8" type="ORF">FH972_018766</name>
</gene>
<dbReference type="InterPro" id="IPR020904">
    <property type="entry name" value="Sc_DH/Rdtase_CS"/>
</dbReference>
<dbReference type="OrthoDB" id="47007at2759"/>
<reference evidence="8 9" key="1">
    <citation type="submission" date="2019-06" db="EMBL/GenBank/DDBJ databases">
        <title>A chromosomal-level reference genome of Carpinus fangiana (Coryloideae, Betulaceae).</title>
        <authorList>
            <person name="Yang X."/>
            <person name="Wang Z."/>
            <person name="Zhang L."/>
            <person name="Hao G."/>
            <person name="Liu J."/>
            <person name="Yang Y."/>
        </authorList>
    </citation>
    <scope>NUCLEOTIDE SEQUENCE [LARGE SCALE GENOMIC DNA]</scope>
    <source>
        <strain evidence="8">Cfa_2016G</strain>
        <tissue evidence="8">Leaf</tissue>
    </source>
</reference>
<evidence type="ECO:0000256" key="1">
    <source>
        <dbReference type="ARBA" id="ARBA00004606"/>
    </source>
</evidence>
<dbReference type="EMBL" id="CM017328">
    <property type="protein sequence ID" value="KAE8123844.1"/>
    <property type="molecule type" value="Genomic_DNA"/>
</dbReference>
<dbReference type="AlphaFoldDB" id="A0A5N6RS07"/>
<evidence type="ECO:0000256" key="5">
    <source>
        <dbReference type="ARBA" id="ARBA00023002"/>
    </source>
</evidence>
<evidence type="ECO:0000256" key="3">
    <source>
        <dbReference type="ARBA" id="ARBA00022857"/>
    </source>
</evidence>
<dbReference type="Proteomes" id="UP000327013">
    <property type="component" value="Chromosome 8"/>
</dbReference>
<comment type="subcellular location">
    <subcellularLocation>
        <location evidence="1">Membrane</location>
        <topology evidence="1">Single-pass type II membrane protein</topology>
    </subcellularLocation>
</comment>
<dbReference type="Pfam" id="PF00106">
    <property type="entry name" value="adh_short"/>
    <property type="match status" value="1"/>
</dbReference>
<feature type="transmembrane region" description="Helical" evidence="7">
    <location>
        <begin position="143"/>
        <end position="165"/>
    </location>
</feature>
<dbReference type="Gene3D" id="3.40.50.720">
    <property type="entry name" value="NAD(P)-binding Rossmann-like Domain"/>
    <property type="match status" value="1"/>
</dbReference>
<dbReference type="PRINTS" id="PR00080">
    <property type="entry name" value="SDRFAMILY"/>
</dbReference>
<dbReference type="SUPFAM" id="SSF51735">
    <property type="entry name" value="NAD(P)-binding Rossmann-fold domains"/>
    <property type="match status" value="1"/>
</dbReference>
<accession>A0A5N6RS07</accession>
<dbReference type="GO" id="GO:0016020">
    <property type="term" value="C:membrane"/>
    <property type="evidence" value="ECO:0007669"/>
    <property type="project" value="UniProtKB-SubCell"/>
</dbReference>
<protein>
    <submittedName>
        <fullName evidence="8">Uncharacterized protein</fullName>
    </submittedName>
</protein>
<keyword evidence="5" id="KW-0560">Oxidoreductase</keyword>
<organism evidence="8 9">
    <name type="scientific">Carpinus fangiana</name>
    <dbReference type="NCBI Taxonomy" id="176857"/>
    <lineage>
        <taxon>Eukaryota</taxon>
        <taxon>Viridiplantae</taxon>
        <taxon>Streptophyta</taxon>
        <taxon>Embryophyta</taxon>
        <taxon>Tracheophyta</taxon>
        <taxon>Spermatophyta</taxon>
        <taxon>Magnoliopsida</taxon>
        <taxon>eudicotyledons</taxon>
        <taxon>Gunneridae</taxon>
        <taxon>Pentapetalae</taxon>
        <taxon>rosids</taxon>
        <taxon>fabids</taxon>
        <taxon>Fagales</taxon>
        <taxon>Betulaceae</taxon>
        <taxon>Carpinus</taxon>
    </lineage>
</organism>
<evidence type="ECO:0000313" key="9">
    <source>
        <dbReference type="Proteomes" id="UP000327013"/>
    </source>
</evidence>
<keyword evidence="7" id="KW-0472">Membrane</keyword>
<evidence type="ECO:0000256" key="4">
    <source>
        <dbReference type="ARBA" id="ARBA00022968"/>
    </source>
</evidence>
<keyword evidence="7" id="KW-0812">Transmembrane</keyword>
<keyword evidence="4" id="KW-0735">Signal-anchor</keyword>
<dbReference type="PANTHER" id="PTHR43391">
    <property type="entry name" value="RETINOL DEHYDROGENASE-RELATED"/>
    <property type="match status" value="1"/>
</dbReference>
<keyword evidence="7" id="KW-1133">Transmembrane helix</keyword>
<dbReference type="PANTHER" id="PTHR43391:SF76">
    <property type="entry name" value="11-BETA-HYDROXYSTEROID DEHYDROGENASE-LIKE 2-RELATED"/>
    <property type="match status" value="1"/>
</dbReference>
<dbReference type="GO" id="GO:0016491">
    <property type="term" value="F:oxidoreductase activity"/>
    <property type="evidence" value="ECO:0007669"/>
    <property type="project" value="UniProtKB-KW"/>
</dbReference>
<name>A0A5N6RS07_9ROSI</name>